<keyword evidence="1" id="KW-0106">Calcium</keyword>
<dbReference type="OrthoDB" id="199125at2759"/>
<dbReference type="EMBL" id="BRXZ01002687">
    <property type="protein sequence ID" value="GMH67954.1"/>
    <property type="molecule type" value="Genomic_DNA"/>
</dbReference>
<evidence type="ECO:0000256" key="1">
    <source>
        <dbReference type="ARBA" id="ARBA00022837"/>
    </source>
</evidence>
<evidence type="ECO:0000313" key="3">
    <source>
        <dbReference type="EMBL" id="GMH67954.1"/>
    </source>
</evidence>
<dbReference type="AlphaFoldDB" id="A0A9W7E4K6"/>
<sequence>MGACSSKGAAIAGEEDLDSIARVESTVPSSGRNVQQFQFLLSMTMEDQGRWSDAFDSLDENKNGILEDEEVYIGQDMEGAGISLPFLKRLFRHTNAESKEITKETFFLCLFNFLSLPRGDYMSRFIFQLYGGTELGMSPLQFKIMCTELLGEDKLKKLEEGGEEGEHSRMIKLIEHFIDMNQLNEAGGGSTHKSHAHKTRRSSMRKTGHKSHTHKSHKSHHHKSHKSHKDHKSHRHAEEDLNHDSESSHPETLEEDSTPAGDHGGCNLIILMDEKSSEPIIKFKFFVKAERKLRGEGIYHAAIESQNAFRSCVMGSDYWGSHIESLNELVYGRDLWNIMDVFNFAICGTSMPENYHDLNFEDAEEVKARRKTKLINKEAEKVSLKEAERLLSNEKSNNERSGVFERRKKRKKKRGEENYQYLHYGIATTLHMQFVKGTDASRMGPGPGGLNPYLILSEMPESMRVAFEKHDMTMLRQLESGSDKKVDKVKFKIWINKAEDAGLWVSNRESGEKGPVGSRGSKFGGMKT</sequence>
<comment type="caution">
    <text evidence="3">The sequence shown here is derived from an EMBL/GenBank/DDBJ whole genome shotgun (WGS) entry which is preliminary data.</text>
</comment>
<keyword evidence="4" id="KW-1185">Reference proteome</keyword>
<gene>
    <name evidence="3" type="ORF">TrRE_jg12471</name>
</gene>
<accession>A0A9W7E4K6</accession>
<protein>
    <recommendedName>
        <fullName evidence="5">EF-hand domain-containing protein</fullName>
    </recommendedName>
</protein>
<evidence type="ECO:0000256" key="2">
    <source>
        <dbReference type="SAM" id="MobiDB-lite"/>
    </source>
</evidence>
<dbReference type="InterPro" id="IPR018247">
    <property type="entry name" value="EF_Hand_1_Ca_BS"/>
</dbReference>
<dbReference type="Proteomes" id="UP001165082">
    <property type="component" value="Unassembled WGS sequence"/>
</dbReference>
<feature type="compositionally biased region" description="Basic residues" evidence="2">
    <location>
        <begin position="192"/>
        <end position="235"/>
    </location>
</feature>
<feature type="region of interest" description="Disordered" evidence="2">
    <location>
        <begin position="508"/>
        <end position="528"/>
    </location>
</feature>
<evidence type="ECO:0008006" key="5">
    <source>
        <dbReference type="Google" id="ProtNLM"/>
    </source>
</evidence>
<feature type="region of interest" description="Disordered" evidence="2">
    <location>
        <begin position="184"/>
        <end position="265"/>
    </location>
</feature>
<feature type="compositionally biased region" description="Basic and acidic residues" evidence="2">
    <location>
        <begin position="236"/>
        <end position="252"/>
    </location>
</feature>
<name>A0A9W7E4K6_9STRA</name>
<organism evidence="3 4">
    <name type="scientific">Triparma retinervis</name>
    <dbReference type="NCBI Taxonomy" id="2557542"/>
    <lineage>
        <taxon>Eukaryota</taxon>
        <taxon>Sar</taxon>
        <taxon>Stramenopiles</taxon>
        <taxon>Ochrophyta</taxon>
        <taxon>Bolidophyceae</taxon>
        <taxon>Parmales</taxon>
        <taxon>Triparmaceae</taxon>
        <taxon>Triparma</taxon>
    </lineage>
</organism>
<dbReference type="PROSITE" id="PS00018">
    <property type="entry name" value="EF_HAND_1"/>
    <property type="match status" value="1"/>
</dbReference>
<reference evidence="3" key="1">
    <citation type="submission" date="2022-07" db="EMBL/GenBank/DDBJ databases">
        <title>Genome analysis of Parmales, a sister group of diatoms, reveals the evolutionary specialization of diatoms from phago-mixotrophs to photoautotrophs.</title>
        <authorList>
            <person name="Ban H."/>
            <person name="Sato S."/>
            <person name="Yoshikawa S."/>
            <person name="Kazumasa Y."/>
            <person name="Nakamura Y."/>
            <person name="Ichinomiya M."/>
            <person name="Saitoh K."/>
            <person name="Sato N."/>
            <person name="Blanc-Mathieu R."/>
            <person name="Endo H."/>
            <person name="Kuwata A."/>
            <person name="Ogata H."/>
        </authorList>
    </citation>
    <scope>NUCLEOTIDE SEQUENCE</scope>
</reference>
<dbReference type="SUPFAM" id="SSF47473">
    <property type="entry name" value="EF-hand"/>
    <property type="match status" value="1"/>
</dbReference>
<dbReference type="Gene3D" id="6.10.140.250">
    <property type="match status" value="1"/>
</dbReference>
<dbReference type="InterPro" id="IPR011992">
    <property type="entry name" value="EF-hand-dom_pair"/>
</dbReference>
<proteinExistence type="predicted"/>
<evidence type="ECO:0000313" key="4">
    <source>
        <dbReference type="Proteomes" id="UP001165082"/>
    </source>
</evidence>